<reference evidence="2" key="1">
    <citation type="submission" date="2022-03" db="EMBL/GenBank/DDBJ databases">
        <authorList>
            <person name="Lindestad O."/>
        </authorList>
    </citation>
    <scope>NUCLEOTIDE SEQUENCE</scope>
</reference>
<feature type="chain" id="PRO_5035888057" evidence="1">
    <location>
        <begin position="22"/>
        <end position="157"/>
    </location>
</feature>
<evidence type="ECO:0000256" key="1">
    <source>
        <dbReference type="SAM" id="SignalP"/>
    </source>
</evidence>
<keyword evidence="1" id="KW-0732">Signal</keyword>
<feature type="signal peptide" evidence="1">
    <location>
        <begin position="1"/>
        <end position="21"/>
    </location>
</feature>
<keyword evidence="3" id="KW-1185">Reference proteome</keyword>
<evidence type="ECO:0000313" key="3">
    <source>
        <dbReference type="Proteomes" id="UP000838756"/>
    </source>
</evidence>
<dbReference type="EMBL" id="CAKXAJ010025241">
    <property type="protein sequence ID" value="CAH2236970.1"/>
    <property type="molecule type" value="Genomic_DNA"/>
</dbReference>
<dbReference type="Gene3D" id="2.10.25.10">
    <property type="entry name" value="Laminin"/>
    <property type="match status" value="2"/>
</dbReference>
<protein>
    <submittedName>
        <fullName evidence="2">Jg9463 protein</fullName>
    </submittedName>
</protein>
<sequence>MMCINLISVLLLIAIVSTIPAELTCGLNEVIDDCPVDCPYDYCPKDEHQDKIPCAKPKECPPAKCKCGFNYRKAENGTCIHTTDCPPFECSRPNEIYQSCPSYCPSEDCSEASAQGICPYWLLIVVHCSPRCKCIEHYWKKDGLCVPYEECPNVISS</sequence>
<proteinExistence type="predicted"/>
<comment type="caution">
    <text evidence="2">The sequence shown here is derived from an EMBL/GenBank/DDBJ whole genome shotgun (WGS) entry which is preliminary data.</text>
</comment>
<name>A0A8S4RI83_9NEOP</name>
<accession>A0A8S4RI83</accession>
<gene>
    <name evidence="2" type="primary">jg9463</name>
    <name evidence="2" type="ORF">PAEG_LOCUS14287</name>
</gene>
<dbReference type="Proteomes" id="UP000838756">
    <property type="component" value="Unassembled WGS sequence"/>
</dbReference>
<organism evidence="2 3">
    <name type="scientific">Pararge aegeria aegeria</name>
    <dbReference type="NCBI Taxonomy" id="348720"/>
    <lineage>
        <taxon>Eukaryota</taxon>
        <taxon>Metazoa</taxon>
        <taxon>Ecdysozoa</taxon>
        <taxon>Arthropoda</taxon>
        <taxon>Hexapoda</taxon>
        <taxon>Insecta</taxon>
        <taxon>Pterygota</taxon>
        <taxon>Neoptera</taxon>
        <taxon>Endopterygota</taxon>
        <taxon>Lepidoptera</taxon>
        <taxon>Glossata</taxon>
        <taxon>Ditrysia</taxon>
        <taxon>Papilionoidea</taxon>
        <taxon>Nymphalidae</taxon>
        <taxon>Satyrinae</taxon>
        <taxon>Satyrini</taxon>
        <taxon>Parargina</taxon>
        <taxon>Pararge</taxon>
    </lineage>
</organism>
<evidence type="ECO:0000313" key="2">
    <source>
        <dbReference type="EMBL" id="CAH2236970.1"/>
    </source>
</evidence>
<dbReference type="AlphaFoldDB" id="A0A8S4RI83"/>
<dbReference type="OrthoDB" id="6236007at2759"/>